<proteinExistence type="predicted"/>
<dbReference type="AlphaFoldDB" id="A0A158PDT4"/>
<name>A0A158PDT4_ANGCS</name>
<evidence type="ECO:0000313" key="2">
    <source>
        <dbReference type="Proteomes" id="UP000267027"/>
    </source>
</evidence>
<reference evidence="3" key="1">
    <citation type="submission" date="2016-04" db="UniProtKB">
        <authorList>
            <consortium name="WormBaseParasite"/>
        </authorList>
    </citation>
    <scope>IDENTIFICATION</scope>
</reference>
<dbReference type="WBParaSite" id="ACOC_0000107401-mRNA-1">
    <property type="protein sequence ID" value="ACOC_0000107401-mRNA-1"/>
    <property type="gene ID" value="ACOC_0000107401"/>
</dbReference>
<keyword evidence="2" id="KW-1185">Reference proteome</keyword>
<sequence length="166" mass="19560">MSDVLHDRFTSPSSVTNGRRYCDLFLLLHFEVDIDSKEDAHERGEKCRYLNTCIRANLVYPVITKVLLNVVRRDDGMREILMPKQYTKNNDEREFVLRLLANRFVSFFHNIIMLVYWDVFCSTMLEELENRGGTPRAELQAWQTLLHIINENMLAGYLDAKQEGRE</sequence>
<organism evidence="3">
    <name type="scientific">Angiostrongylus costaricensis</name>
    <name type="common">Nematode worm</name>
    <dbReference type="NCBI Taxonomy" id="334426"/>
    <lineage>
        <taxon>Eukaryota</taxon>
        <taxon>Metazoa</taxon>
        <taxon>Ecdysozoa</taxon>
        <taxon>Nematoda</taxon>
        <taxon>Chromadorea</taxon>
        <taxon>Rhabditida</taxon>
        <taxon>Rhabditina</taxon>
        <taxon>Rhabditomorpha</taxon>
        <taxon>Strongyloidea</taxon>
        <taxon>Metastrongylidae</taxon>
        <taxon>Angiostrongylus</taxon>
    </lineage>
</organism>
<evidence type="ECO:0000313" key="1">
    <source>
        <dbReference type="EMBL" id="VDM52660.1"/>
    </source>
</evidence>
<protein>
    <submittedName>
        <fullName evidence="3">PXA domain-containing protein</fullName>
    </submittedName>
</protein>
<evidence type="ECO:0000313" key="3">
    <source>
        <dbReference type="WBParaSite" id="ACOC_0000107401-mRNA-1"/>
    </source>
</evidence>
<dbReference type="Proteomes" id="UP000267027">
    <property type="component" value="Unassembled WGS sequence"/>
</dbReference>
<gene>
    <name evidence="1" type="ORF">ACOC_LOCUS1075</name>
</gene>
<accession>A0A158PDT4</accession>
<dbReference type="STRING" id="334426.A0A158PDT4"/>
<dbReference type="EMBL" id="UYYA01000139">
    <property type="protein sequence ID" value="VDM52660.1"/>
    <property type="molecule type" value="Genomic_DNA"/>
</dbReference>
<reference evidence="1 2" key="2">
    <citation type="submission" date="2018-11" db="EMBL/GenBank/DDBJ databases">
        <authorList>
            <consortium name="Pathogen Informatics"/>
        </authorList>
    </citation>
    <scope>NUCLEOTIDE SEQUENCE [LARGE SCALE GENOMIC DNA]</scope>
    <source>
        <strain evidence="1 2">Costa Rica</strain>
    </source>
</reference>
<dbReference type="OrthoDB" id="5781842at2759"/>